<evidence type="ECO:0000256" key="2">
    <source>
        <dbReference type="ARBA" id="ARBA00022553"/>
    </source>
</evidence>
<dbReference type="Pfam" id="PF21552">
    <property type="entry name" value="WHD_TFC3"/>
    <property type="match status" value="1"/>
</dbReference>
<dbReference type="CDD" id="cd16169">
    <property type="entry name" value="Tau138_eWH"/>
    <property type="match status" value="1"/>
</dbReference>
<dbReference type="GO" id="GO:0042791">
    <property type="term" value="P:5S class rRNA transcription by RNA polymerase III"/>
    <property type="evidence" value="ECO:0007669"/>
    <property type="project" value="TreeGrafter"/>
</dbReference>
<feature type="region of interest" description="Disordered" evidence="6">
    <location>
        <begin position="475"/>
        <end position="531"/>
    </location>
</feature>
<dbReference type="GO" id="GO:0003677">
    <property type="term" value="F:DNA binding"/>
    <property type="evidence" value="ECO:0007669"/>
    <property type="project" value="UniProtKB-KW"/>
</dbReference>
<feature type="domain" description="Transcription factor tau 138 kDa subunit extended winged helix" evidence="9">
    <location>
        <begin position="548"/>
        <end position="638"/>
    </location>
</feature>
<evidence type="ECO:0000259" key="7">
    <source>
        <dbReference type="Pfam" id="PF04182"/>
    </source>
</evidence>
<dbReference type="EMBL" id="LT598492">
    <property type="protein sequence ID" value="SCW00995.1"/>
    <property type="molecule type" value="Genomic_DNA"/>
</dbReference>
<sequence length="1164" mass="132838">MSTLAPDELIQKICQEIAYQKGKISLDLLWELIKKDVDTSDDQIKRFVFSCLSSYPDIFVQAKSRRLLDLDYAEISQMSGEVEICITEDKLWSTLTGYRKKECSIGGLAFELLLEVTKTKEIGINTMELARQTSQDPRSITGRIKKLGSLVTGTQIIFKGHVVKHLKYYKFADKNAVVNSYVGMRDHLSTIVSIVKNSKNGVRQLIDLKRELKFDKDKRLSKSFIAAIAWLDEKAYLKKVLVVSPSSPSVKIRCVKYLRDYVPEEKSTNDFEDDTDGDDESGQAANDDKNGDEEEAFECLDSFNATHLLQEQNLILQDAPESEKKEFLLNRFFPMQNQTYALAARYGTTGVSTMEAVNLITGQDYKRSFTKCSEYYVDTVGKPTKNSSGNGLVRVYDFEGKKKFYRLFTEYNFRSLSGLEPPQKEEAFSSPSKQKKTLDEISRSNFVPLSNTLRFINKNGEDQFFWNGELKVPSNGNAAPRGRKRKNVLESVKSIPKRVRKDEPLSNDLSASNISHPQNTSASDPSENSSSLSSNNALFSIDGFSANSLKSLQRQRAILETIKNCGGISFFRDQLFMDVTKLMGSKTLLDKKTIKGDVERLVCSKKVCLEIDRGTGRRLLTLPHITREEVLHFLSDEKDSKKSYFNDVIQNTDIYFFDQTESNRFHRGTKSAERVKKFEKTRDKSRKTNDQNNQASINIEGPKRRSKVSEKFSTKQKLDNNEGLDSSTLVKKGKKSNQNTFNIGTKDGVRTLVMAVVIIKSIKGQIVWETLSEIFPNNSVGNLKKQWTIRRVRMGHSGWKAQLEKWRKIIVEAMKEGKATLEDVEKSNLIKLIKIWNDFEAQQIQKPFKLFKNYEENFKRYTFVRDSVAPIKAHGLDMSSMVQREHWLLRKAYTYSTIAANRTEKVVTEDKIRTVARSLLIESPGSELKLDDIEALKRFKKEEVDKVLLDMAKERQISLVGMSKLQLTDTVLDFLSTKGDFSLFDNAMEYNKKLVLILSNRKACLISGEISNSAAVVFLHLIETLTVNIQEIPVFTKEIPMHYTTRKYEVGALTPPLVFIAKKRFQDVKLDHVQIPIGKPCSHLWIDLEGNVRPDVWKKVVALSLKEILFNPGITRKMLAYRCRKVLSFSDIESIVSWCLARSIVCEIEFEGLIANDNWFKAFS</sequence>
<dbReference type="OrthoDB" id="68020at2759"/>
<dbReference type="InterPro" id="IPR046488">
    <property type="entry name" value="Sfc3/Tfc3_C"/>
</dbReference>
<feature type="compositionally biased region" description="Acidic residues" evidence="6">
    <location>
        <begin position="270"/>
        <end position="281"/>
    </location>
</feature>
<gene>
    <name evidence="10" type="ORF">LAFE_0D02740G</name>
</gene>
<evidence type="ECO:0000313" key="10">
    <source>
        <dbReference type="EMBL" id="SCW00995.1"/>
    </source>
</evidence>
<name>A0A1G4MAS1_LACFM</name>
<keyword evidence="2" id="KW-0597">Phosphoprotein</keyword>
<feature type="compositionally biased region" description="Polar residues" evidence="6">
    <location>
        <begin position="507"/>
        <end position="518"/>
    </location>
</feature>
<evidence type="ECO:0000256" key="6">
    <source>
        <dbReference type="SAM" id="MobiDB-lite"/>
    </source>
</evidence>
<dbReference type="Proteomes" id="UP000190831">
    <property type="component" value="Chromosome D"/>
</dbReference>
<evidence type="ECO:0000256" key="5">
    <source>
        <dbReference type="ARBA" id="ARBA00023242"/>
    </source>
</evidence>
<organism evidence="10 11">
    <name type="scientific">Lachancea fermentati</name>
    <name type="common">Zygosaccharomyces fermentati</name>
    <dbReference type="NCBI Taxonomy" id="4955"/>
    <lineage>
        <taxon>Eukaryota</taxon>
        <taxon>Fungi</taxon>
        <taxon>Dikarya</taxon>
        <taxon>Ascomycota</taxon>
        <taxon>Saccharomycotina</taxon>
        <taxon>Saccharomycetes</taxon>
        <taxon>Saccharomycetales</taxon>
        <taxon>Saccharomycetaceae</taxon>
        <taxon>Lachancea</taxon>
    </lineage>
</organism>
<keyword evidence="11" id="KW-1185">Reference proteome</keyword>
<evidence type="ECO:0000256" key="1">
    <source>
        <dbReference type="ARBA" id="ARBA00004123"/>
    </source>
</evidence>
<dbReference type="AlphaFoldDB" id="A0A1G4MAS1"/>
<feature type="compositionally biased region" description="Basic and acidic residues" evidence="6">
    <location>
        <begin position="701"/>
        <end position="720"/>
    </location>
</feature>
<dbReference type="PANTHER" id="PTHR15180">
    <property type="entry name" value="GENERAL TRANSCRIPTION FACTOR 3C POLYPEPTIDE 1"/>
    <property type="match status" value="1"/>
</dbReference>
<proteinExistence type="predicted"/>
<feature type="region of interest" description="Disordered" evidence="6">
    <location>
        <begin position="267"/>
        <end position="291"/>
    </location>
</feature>
<reference evidence="10 11" key="1">
    <citation type="submission" date="2016-03" db="EMBL/GenBank/DDBJ databases">
        <authorList>
            <person name="Devillers H."/>
        </authorList>
    </citation>
    <scope>NUCLEOTIDE SEQUENCE [LARGE SCALE GENOMIC DNA]</scope>
    <source>
        <strain evidence="10">CBS 6772</strain>
    </source>
</reference>
<feature type="domain" description="B-block binding subunit of TFIIIC" evidence="7">
    <location>
        <begin position="107"/>
        <end position="173"/>
    </location>
</feature>
<dbReference type="InterPro" id="IPR035625">
    <property type="entry name" value="Tfc3-like_eWH"/>
</dbReference>
<feature type="region of interest" description="Disordered" evidence="6">
    <location>
        <begin position="667"/>
        <end position="731"/>
    </location>
</feature>
<dbReference type="InterPro" id="IPR049543">
    <property type="entry name" value="WHD_TFC3"/>
</dbReference>
<keyword evidence="5" id="KW-0539">Nucleus</keyword>
<feature type="compositionally biased region" description="Basic and acidic residues" evidence="6">
    <location>
        <begin position="670"/>
        <end position="689"/>
    </location>
</feature>
<comment type="subcellular location">
    <subcellularLocation>
        <location evidence="1">Nucleus</location>
    </subcellularLocation>
</comment>
<feature type="compositionally biased region" description="Low complexity" evidence="6">
    <location>
        <begin position="519"/>
        <end position="531"/>
    </location>
</feature>
<dbReference type="InterPro" id="IPR044210">
    <property type="entry name" value="Tfc3-like"/>
</dbReference>
<dbReference type="GO" id="GO:0000127">
    <property type="term" value="C:transcription factor TFIIIC complex"/>
    <property type="evidence" value="ECO:0007669"/>
    <property type="project" value="InterPro"/>
</dbReference>
<dbReference type="GO" id="GO:0006384">
    <property type="term" value="P:transcription initiation at RNA polymerase III promoter"/>
    <property type="evidence" value="ECO:0007669"/>
    <property type="project" value="InterPro"/>
</dbReference>
<evidence type="ECO:0000313" key="11">
    <source>
        <dbReference type="Proteomes" id="UP000190831"/>
    </source>
</evidence>
<keyword evidence="4" id="KW-0804">Transcription</keyword>
<dbReference type="InterPro" id="IPR007309">
    <property type="entry name" value="TFIIIC_Bblock-bd"/>
</dbReference>
<dbReference type="STRING" id="4955.A0A1G4MAS1"/>
<dbReference type="OMA" id="MSSMIQR"/>
<evidence type="ECO:0000259" key="8">
    <source>
        <dbReference type="Pfam" id="PF20222"/>
    </source>
</evidence>
<accession>A0A1G4MAS1</accession>
<dbReference type="GO" id="GO:0005634">
    <property type="term" value="C:nucleus"/>
    <property type="evidence" value="ECO:0007669"/>
    <property type="project" value="UniProtKB-SubCell"/>
</dbReference>
<evidence type="ECO:0000259" key="9">
    <source>
        <dbReference type="Pfam" id="PF21552"/>
    </source>
</evidence>
<dbReference type="Pfam" id="PF20222">
    <property type="entry name" value="DUF6581"/>
    <property type="match status" value="1"/>
</dbReference>
<keyword evidence="3" id="KW-0238">DNA-binding</keyword>
<protein>
    <submittedName>
        <fullName evidence="10">LAFE_0D02740g1_1</fullName>
    </submittedName>
</protein>
<evidence type="ECO:0000256" key="4">
    <source>
        <dbReference type="ARBA" id="ARBA00023163"/>
    </source>
</evidence>
<feature type="domain" description="Transcription factor tau subunit sfc3/Tfc3 C-terminal" evidence="8">
    <location>
        <begin position="740"/>
        <end position="1120"/>
    </location>
</feature>
<dbReference type="PANTHER" id="PTHR15180:SF1">
    <property type="entry name" value="GENERAL TRANSCRIPTION FACTOR 3C POLYPEPTIDE 1"/>
    <property type="match status" value="1"/>
</dbReference>
<dbReference type="Pfam" id="PF04182">
    <property type="entry name" value="B-block_TFIIIC"/>
    <property type="match status" value="1"/>
</dbReference>
<evidence type="ECO:0000256" key="3">
    <source>
        <dbReference type="ARBA" id="ARBA00023125"/>
    </source>
</evidence>